<feature type="transmembrane region" description="Helical" evidence="6">
    <location>
        <begin position="235"/>
        <end position="254"/>
    </location>
</feature>
<evidence type="ECO:0000259" key="7">
    <source>
        <dbReference type="PROSITE" id="PS50089"/>
    </source>
</evidence>
<sequence length="273" mass="30185">MKSLFNFFSRTGDPNLNAEPNVRRIGDTSGGGGGGAEPPSAAEKASYGGGGGVIAGDTDGDGDEATVSTTTSGEGESKRAAMETPPTDDVCPICFENFDVPCRAPCGHWYCGTCILQYWNFSAALQPCTCPMCSQRITKLIPEASLHNRHEVEICKILRNVGDYNRLFVGGISGLMLKFLAIPLYMKRMSREMLNPDRPGVYLHEMRMVALLLAILYSMIPFDFLQIGRRNIVDVFDYSAFALSFILYLVGLYLHRRRLRNVRELAHIQAVRD</sequence>
<dbReference type="GO" id="GO:0008270">
    <property type="term" value="F:zinc ion binding"/>
    <property type="evidence" value="ECO:0007669"/>
    <property type="project" value="UniProtKB-KW"/>
</dbReference>
<dbReference type="InterPro" id="IPR017907">
    <property type="entry name" value="Znf_RING_CS"/>
</dbReference>
<dbReference type="EMBL" id="WHWC01000015">
    <property type="protein sequence ID" value="KAG8368799.1"/>
    <property type="molecule type" value="Genomic_DNA"/>
</dbReference>
<keyword evidence="9" id="KW-1185">Reference proteome</keyword>
<keyword evidence="2 4" id="KW-0863">Zinc-finger</keyword>
<gene>
    <name evidence="8" type="ORF">BUALT_Bualt15G0084300</name>
</gene>
<evidence type="ECO:0000256" key="5">
    <source>
        <dbReference type="SAM" id="MobiDB-lite"/>
    </source>
</evidence>
<protein>
    <recommendedName>
        <fullName evidence="7">RING-type domain-containing protein</fullName>
    </recommendedName>
</protein>
<feature type="domain" description="RING-type" evidence="7">
    <location>
        <begin position="91"/>
        <end position="134"/>
    </location>
</feature>
<proteinExistence type="predicted"/>
<feature type="region of interest" description="Disordered" evidence="5">
    <location>
        <begin position="11"/>
        <end position="85"/>
    </location>
</feature>
<dbReference type="GO" id="GO:0061630">
    <property type="term" value="F:ubiquitin protein ligase activity"/>
    <property type="evidence" value="ECO:0007669"/>
    <property type="project" value="InterPro"/>
</dbReference>
<dbReference type="InterPro" id="IPR001841">
    <property type="entry name" value="Znf_RING"/>
</dbReference>
<feature type="transmembrane region" description="Helical" evidence="6">
    <location>
        <begin position="207"/>
        <end position="229"/>
    </location>
</feature>
<evidence type="ECO:0000313" key="9">
    <source>
        <dbReference type="Proteomes" id="UP000826271"/>
    </source>
</evidence>
<evidence type="ECO:0000256" key="2">
    <source>
        <dbReference type="ARBA" id="ARBA00022771"/>
    </source>
</evidence>
<keyword evidence="6" id="KW-0472">Membrane</keyword>
<dbReference type="SUPFAM" id="SSF57850">
    <property type="entry name" value="RING/U-box"/>
    <property type="match status" value="1"/>
</dbReference>
<keyword evidence="6" id="KW-0812">Transmembrane</keyword>
<keyword evidence="1" id="KW-0479">Metal-binding</keyword>
<dbReference type="Proteomes" id="UP000826271">
    <property type="component" value="Unassembled WGS sequence"/>
</dbReference>
<name>A0AAV6WFF6_9LAMI</name>
<dbReference type="Pfam" id="PF13445">
    <property type="entry name" value="zf-RING_UBOX"/>
    <property type="match status" value="1"/>
</dbReference>
<evidence type="ECO:0000256" key="4">
    <source>
        <dbReference type="PROSITE-ProRule" id="PRU00175"/>
    </source>
</evidence>
<dbReference type="InterPro" id="IPR038896">
    <property type="entry name" value="RNF170"/>
</dbReference>
<keyword evidence="6" id="KW-1133">Transmembrane helix</keyword>
<evidence type="ECO:0000313" key="8">
    <source>
        <dbReference type="EMBL" id="KAG8368799.1"/>
    </source>
</evidence>
<evidence type="ECO:0000256" key="1">
    <source>
        <dbReference type="ARBA" id="ARBA00022723"/>
    </source>
</evidence>
<dbReference type="PROSITE" id="PS50089">
    <property type="entry name" value="ZF_RING_2"/>
    <property type="match status" value="1"/>
</dbReference>
<dbReference type="PANTHER" id="PTHR22894:SF4">
    <property type="entry name" value="E3 UBIQUITIN-PROTEIN LIGASE RNF170-LIKE ISOFORM X1"/>
    <property type="match status" value="1"/>
</dbReference>
<reference evidence="8" key="1">
    <citation type="submission" date="2019-10" db="EMBL/GenBank/DDBJ databases">
        <authorList>
            <person name="Zhang R."/>
            <person name="Pan Y."/>
            <person name="Wang J."/>
            <person name="Ma R."/>
            <person name="Yu S."/>
        </authorList>
    </citation>
    <scope>NUCLEOTIDE SEQUENCE</scope>
    <source>
        <strain evidence="8">LA-IB0</strain>
        <tissue evidence="8">Leaf</tissue>
    </source>
</reference>
<dbReference type="PROSITE" id="PS00518">
    <property type="entry name" value="ZF_RING_1"/>
    <property type="match status" value="1"/>
</dbReference>
<comment type="caution">
    <text evidence="8">The sequence shown here is derived from an EMBL/GenBank/DDBJ whole genome shotgun (WGS) entry which is preliminary data.</text>
</comment>
<dbReference type="AlphaFoldDB" id="A0AAV6WFF6"/>
<evidence type="ECO:0000256" key="6">
    <source>
        <dbReference type="SAM" id="Phobius"/>
    </source>
</evidence>
<dbReference type="InterPro" id="IPR027370">
    <property type="entry name" value="Znf-RING_euk"/>
</dbReference>
<dbReference type="PANTHER" id="PTHR22894">
    <property type="entry name" value="RING-TYPE DOMAIN-CONTAINING PROTEIN"/>
    <property type="match status" value="1"/>
</dbReference>
<organism evidence="8 9">
    <name type="scientific">Buddleja alternifolia</name>
    <dbReference type="NCBI Taxonomy" id="168488"/>
    <lineage>
        <taxon>Eukaryota</taxon>
        <taxon>Viridiplantae</taxon>
        <taxon>Streptophyta</taxon>
        <taxon>Embryophyta</taxon>
        <taxon>Tracheophyta</taxon>
        <taxon>Spermatophyta</taxon>
        <taxon>Magnoliopsida</taxon>
        <taxon>eudicotyledons</taxon>
        <taxon>Gunneridae</taxon>
        <taxon>Pentapetalae</taxon>
        <taxon>asterids</taxon>
        <taxon>lamiids</taxon>
        <taxon>Lamiales</taxon>
        <taxon>Scrophulariaceae</taxon>
        <taxon>Buddlejeae</taxon>
        <taxon>Buddleja</taxon>
    </lineage>
</organism>
<evidence type="ECO:0000256" key="3">
    <source>
        <dbReference type="ARBA" id="ARBA00022833"/>
    </source>
</evidence>
<feature type="transmembrane region" description="Helical" evidence="6">
    <location>
        <begin position="167"/>
        <end position="186"/>
    </location>
</feature>
<dbReference type="InterPro" id="IPR013083">
    <property type="entry name" value="Znf_RING/FYVE/PHD"/>
</dbReference>
<keyword evidence="3" id="KW-0862">Zinc</keyword>
<dbReference type="Gene3D" id="3.30.40.10">
    <property type="entry name" value="Zinc/RING finger domain, C3HC4 (zinc finger)"/>
    <property type="match status" value="1"/>
</dbReference>
<dbReference type="SMART" id="SM00184">
    <property type="entry name" value="RING"/>
    <property type="match status" value="1"/>
</dbReference>
<accession>A0AAV6WFF6</accession>